<feature type="signal peptide" evidence="1">
    <location>
        <begin position="1"/>
        <end position="22"/>
    </location>
</feature>
<dbReference type="EMBL" id="LCWV01000004">
    <property type="protein sequence ID" value="PWI73886.1"/>
    <property type="molecule type" value="Genomic_DNA"/>
</dbReference>
<evidence type="ECO:0000313" key="2">
    <source>
        <dbReference type="EMBL" id="KAK4095196.1"/>
    </source>
</evidence>
<reference evidence="4 6" key="3">
    <citation type="submission" date="2016-02" db="EMBL/GenBank/DDBJ databases">
        <title>Biosynthesis of antibiotic leucinostatins and their inhibition on Phytophthora in bio-control Purpureocillium lilacinum.</title>
        <authorList>
            <person name="Wang G."/>
            <person name="Liu Z."/>
            <person name="Lin R."/>
            <person name="Li E."/>
            <person name="Mao Z."/>
            <person name="Ling J."/>
            <person name="Yin W."/>
            <person name="Xie B."/>
        </authorList>
    </citation>
    <scope>NUCLEOTIDE SEQUENCE [LARGE SCALE GENOMIC DNA]</scope>
    <source>
        <strain evidence="3">PLBJ-1</strain>
        <strain evidence="4">PLFJ-1</strain>
    </source>
</reference>
<evidence type="ECO:0000313" key="8">
    <source>
        <dbReference type="Proteomes" id="UP001287286"/>
    </source>
</evidence>
<dbReference type="GeneID" id="28889157"/>
<feature type="chain" id="PRO_5010456022" evidence="1">
    <location>
        <begin position="23"/>
        <end position="236"/>
    </location>
</feature>
<dbReference type="EMBL" id="JAWRVI010000002">
    <property type="protein sequence ID" value="KAK4095196.1"/>
    <property type="molecule type" value="Genomic_DNA"/>
</dbReference>
<dbReference type="RefSeq" id="XP_018177287.1">
    <property type="nucleotide sequence ID" value="XM_018324108.1"/>
</dbReference>
<organism evidence="4 6">
    <name type="scientific">Purpureocillium lilacinum</name>
    <name type="common">Paecilomyces lilacinus</name>
    <dbReference type="NCBI Taxonomy" id="33203"/>
    <lineage>
        <taxon>Eukaryota</taxon>
        <taxon>Fungi</taxon>
        <taxon>Dikarya</taxon>
        <taxon>Ascomycota</taxon>
        <taxon>Pezizomycotina</taxon>
        <taxon>Sordariomycetes</taxon>
        <taxon>Hypocreomycetidae</taxon>
        <taxon>Hypocreales</taxon>
        <taxon>Ophiocordycipitaceae</taxon>
        <taxon>Purpureocillium</taxon>
    </lineage>
</organism>
<protein>
    <submittedName>
        <fullName evidence="4">Uncharacterized protein</fullName>
    </submittedName>
</protein>
<reference evidence="2" key="4">
    <citation type="submission" date="2023-11" db="EMBL/GenBank/DDBJ databases">
        <authorList>
            <person name="Beijen E."/>
            <person name="Ohm R.A."/>
        </authorList>
    </citation>
    <scope>NUCLEOTIDE SEQUENCE</scope>
    <source>
        <strain evidence="2">CBS 150709</strain>
    </source>
</reference>
<dbReference type="OMA" id="CKCYDEY"/>
<comment type="caution">
    <text evidence="4">The sequence shown here is derived from an EMBL/GenBank/DDBJ whole genome shotgun (WGS) entry which is preliminary data.</text>
</comment>
<evidence type="ECO:0000313" key="5">
    <source>
        <dbReference type="EMBL" id="PWI73886.1"/>
    </source>
</evidence>
<evidence type="ECO:0000313" key="4">
    <source>
        <dbReference type="EMBL" id="OAQ88568.1"/>
    </source>
</evidence>
<dbReference type="Proteomes" id="UP000078240">
    <property type="component" value="Unassembled WGS sequence"/>
</dbReference>
<reference evidence="5 7" key="2">
    <citation type="journal article" date="2016" name="Front. Microbiol.">
        <title>Genome and transcriptome sequences reveal the specific parasitism of the nematophagous Purpureocillium lilacinum 36-1.</title>
        <authorList>
            <person name="Xie J."/>
            <person name="Li S."/>
            <person name="Mo C."/>
            <person name="Xiao X."/>
            <person name="Peng D."/>
            <person name="Wang G."/>
            <person name="Xiao Y."/>
        </authorList>
    </citation>
    <scope>NUCLEOTIDE SEQUENCE [LARGE SCALE GENOMIC DNA]</scope>
    <source>
        <strain evidence="5 7">36-1</strain>
    </source>
</reference>
<keyword evidence="1" id="KW-0732">Signal</keyword>
<evidence type="ECO:0000313" key="6">
    <source>
        <dbReference type="Proteomes" id="UP000078340"/>
    </source>
</evidence>
<dbReference type="STRING" id="33203.A0A179HG30"/>
<reference evidence="2 8" key="5">
    <citation type="journal article" date="2024" name="Microbiol. Resour. Announc.">
        <title>Genome annotations for the ascomycete fungi Trichoderma harzianum, Trichoderma aggressivum, and Purpureocillium lilacinum.</title>
        <authorList>
            <person name="Beijen E.P.W."/>
            <person name="Ohm R.A."/>
        </authorList>
    </citation>
    <scope>NUCLEOTIDE SEQUENCE [LARGE SCALE GENOMIC DNA]</scope>
    <source>
        <strain evidence="2 8">CBS 150709</strain>
    </source>
</reference>
<dbReference type="KEGG" id="plj:28889157"/>
<dbReference type="Proteomes" id="UP001287286">
    <property type="component" value="Unassembled WGS sequence"/>
</dbReference>
<accession>A0A179HG30</accession>
<proteinExistence type="predicted"/>
<evidence type="ECO:0000313" key="7">
    <source>
        <dbReference type="Proteomes" id="UP000245956"/>
    </source>
</evidence>
<dbReference type="Proteomes" id="UP000078340">
    <property type="component" value="Unassembled WGS sequence"/>
</dbReference>
<dbReference type="EMBL" id="LSBH01000004">
    <property type="protein sequence ID" value="OAQ80028.1"/>
    <property type="molecule type" value="Genomic_DNA"/>
</dbReference>
<gene>
    <name evidence="5" type="ORF">PCL_09162</name>
    <name evidence="2" type="ORF">Purlil1_892</name>
    <name evidence="3" type="ORF">VFPBJ_05613</name>
    <name evidence="4" type="ORF">VFPFJ_07033</name>
</gene>
<dbReference type="OrthoDB" id="5088978at2759"/>
<sequence length="236" mass="25698">MKSFVAVTTFAAVALATTPTTAENCAMHCNLAMDGCVATGSPISVCTDVYIECLGYNPYDEVPFTKPTKCHLVGSPEFCADRCNSSMDGCVAAGKAIKDCTETYVKCLGYNPYDETPFTKPKACRASHVRRDACADRCNTAMDKCVAGGNAIKGCTETYEKCLGYNPYDEVPFKKPTTCRKEHLPRDACARRCNSAMDKCVAGGNAIKDCTETYEKCLGYNPYDEVPFKKPTSCRK</sequence>
<evidence type="ECO:0000256" key="1">
    <source>
        <dbReference type="SAM" id="SignalP"/>
    </source>
</evidence>
<dbReference type="AlphaFoldDB" id="A0A179HG30"/>
<reference evidence="5" key="1">
    <citation type="submission" date="2015-05" db="EMBL/GenBank/DDBJ databases">
        <authorList>
            <person name="Wang D.B."/>
            <person name="Wang M."/>
        </authorList>
    </citation>
    <scope>NUCLEOTIDE SEQUENCE</scope>
    <source>
        <strain evidence="5">36-1</strain>
    </source>
</reference>
<evidence type="ECO:0000313" key="3">
    <source>
        <dbReference type="EMBL" id="OAQ80028.1"/>
    </source>
</evidence>
<dbReference type="EMBL" id="LSBI01000006">
    <property type="protein sequence ID" value="OAQ88568.1"/>
    <property type="molecule type" value="Genomic_DNA"/>
</dbReference>
<name>A0A179HG30_PURLI</name>
<dbReference type="Proteomes" id="UP000245956">
    <property type="component" value="Unassembled WGS sequence"/>
</dbReference>
<keyword evidence="8" id="KW-1185">Reference proteome</keyword>